<gene>
    <name evidence="2" type="ORF">STSU_027680</name>
</gene>
<reference evidence="2 3" key="1">
    <citation type="journal article" date="2012" name="J. Bacteriol.">
        <title>Draft genome of Streptomyces tsukubaensis NRRL 18488, the producer of the clinically important immunosuppressant tacrolimus (FK506).</title>
        <authorList>
            <person name="Barreiro C."/>
            <person name="Prieto C."/>
            <person name="Sola-Landa A."/>
            <person name="Solera E."/>
            <person name="Martinez-Castro M."/>
            <person name="Perez-Redondo R."/>
            <person name="Garcia-Estrada C."/>
            <person name="Aparicio J.F."/>
            <person name="Fernandez-Martinez L.T."/>
            <person name="Santos-Aberturas J."/>
            <person name="Salehi-Najafabadi Z."/>
            <person name="Rodriguez-Garcia A."/>
            <person name="Tauch A."/>
            <person name="Martin J.F."/>
        </authorList>
    </citation>
    <scope>NUCLEOTIDE SEQUENCE [LARGE SCALE GENOMIC DNA]</scope>
    <source>
        <strain evidence="3">DSM 42081 / NBRC 108919 / NRRL 18488 / 9993</strain>
    </source>
</reference>
<dbReference type="Proteomes" id="UP000005940">
    <property type="component" value="Chromosome"/>
</dbReference>
<dbReference type="EMBL" id="CP029159">
    <property type="protein sequence ID" value="QKM70350.1"/>
    <property type="molecule type" value="Genomic_DNA"/>
</dbReference>
<keyword evidence="3" id="KW-1185">Reference proteome</keyword>
<feature type="compositionally biased region" description="Low complexity" evidence="1">
    <location>
        <begin position="9"/>
        <end position="20"/>
    </location>
</feature>
<name>A0A7G3UMB7_STRT9</name>
<sequence>MQRTDRAPAEAGLPAAAPERAWPPCRCGAAKCPDLHHSARSTSAPGTPGTADCPHQWVGWSGQMRCRLCGATQQQ</sequence>
<evidence type="ECO:0000313" key="2">
    <source>
        <dbReference type="EMBL" id="QKM70350.1"/>
    </source>
</evidence>
<feature type="region of interest" description="Disordered" evidence="1">
    <location>
        <begin position="1"/>
        <end position="23"/>
    </location>
</feature>
<organism evidence="2 3">
    <name type="scientific">Streptomyces tsukubensis (strain DSM 42081 / NBRC 108919 / NRRL 18488 / 9993)</name>
    <dbReference type="NCBI Taxonomy" id="1114943"/>
    <lineage>
        <taxon>Bacteria</taxon>
        <taxon>Bacillati</taxon>
        <taxon>Actinomycetota</taxon>
        <taxon>Actinomycetes</taxon>
        <taxon>Kitasatosporales</taxon>
        <taxon>Streptomycetaceae</taxon>
        <taxon>Streptomyces</taxon>
    </lineage>
</organism>
<evidence type="ECO:0000256" key="1">
    <source>
        <dbReference type="SAM" id="MobiDB-lite"/>
    </source>
</evidence>
<dbReference type="AlphaFoldDB" id="A0A7G3UMB7"/>
<proteinExistence type="predicted"/>
<evidence type="ECO:0000313" key="3">
    <source>
        <dbReference type="Proteomes" id="UP000005940"/>
    </source>
</evidence>
<accession>A0A7G3UMB7</accession>
<protein>
    <submittedName>
        <fullName evidence="2">Uncharacterized protein</fullName>
    </submittedName>
</protein>